<evidence type="ECO:0000256" key="2">
    <source>
        <dbReference type="ARBA" id="ARBA00008284"/>
    </source>
</evidence>
<gene>
    <name evidence="10" type="ORF">HAZT_HAZT003320</name>
</gene>
<dbReference type="AlphaFoldDB" id="A0A6A0H885"/>
<evidence type="ECO:0000256" key="4">
    <source>
        <dbReference type="ARBA" id="ARBA00022729"/>
    </source>
</evidence>
<comment type="similarity">
    <text evidence="2">Belongs to the TM2 family.</text>
</comment>
<evidence type="ECO:0000256" key="7">
    <source>
        <dbReference type="ARBA" id="ARBA00023180"/>
    </source>
</evidence>
<organism evidence="10">
    <name type="scientific">Hyalella azteca</name>
    <name type="common">Amphipod</name>
    <dbReference type="NCBI Taxonomy" id="294128"/>
    <lineage>
        <taxon>Eukaryota</taxon>
        <taxon>Metazoa</taxon>
        <taxon>Ecdysozoa</taxon>
        <taxon>Arthropoda</taxon>
        <taxon>Crustacea</taxon>
        <taxon>Multicrustacea</taxon>
        <taxon>Malacostraca</taxon>
        <taxon>Eumalacostraca</taxon>
        <taxon>Peracarida</taxon>
        <taxon>Amphipoda</taxon>
        <taxon>Senticaudata</taxon>
        <taxon>Talitrida</taxon>
        <taxon>Talitroidea</taxon>
        <taxon>Hyalellidae</taxon>
        <taxon>Hyalella</taxon>
    </lineage>
</organism>
<evidence type="ECO:0000313" key="10">
    <source>
        <dbReference type="EMBL" id="KAA0201699.1"/>
    </source>
</evidence>
<keyword evidence="3 8" id="KW-0812">Transmembrane</keyword>
<dbReference type="InterPro" id="IPR050932">
    <property type="entry name" value="TM2D1-3-like"/>
</dbReference>
<evidence type="ECO:0000256" key="1">
    <source>
        <dbReference type="ARBA" id="ARBA00004141"/>
    </source>
</evidence>
<protein>
    <recommendedName>
        <fullName evidence="9">TM2 domain-containing protein</fullName>
    </recommendedName>
</protein>
<dbReference type="PANTHER" id="PTHR21016">
    <property type="entry name" value="BETA-AMYLOID BINDING PROTEIN-RELATED"/>
    <property type="match status" value="1"/>
</dbReference>
<evidence type="ECO:0000259" key="9">
    <source>
        <dbReference type="Pfam" id="PF05154"/>
    </source>
</evidence>
<feature type="transmembrane region" description="Helical" evidence="8">
    <location>
        <begin position="100"/>
        <end position="122"/>
    </location>
</feature>
<reference evidence="10" key="1">
    <citation type="submission" date="2014-08" db="EMBL/GenBank/DDBJ databases">
        <authorList>
            <person name="Murali S."/>
            <person name="Richards S."/>
            <person name="Bandaranaike D."/>
            <person name="Bellair M."/>
            <person name="Blankenburg K."/>
            <person name="Chao H."/>
            <person name="Dinh H."/>
            <person name="Doddapaneni H."/>
            <person name="Dugan-Rocha S."/>
            <person name="Elkadiri S."/>
            <person name="Gnanaolivu R."/>
            <person name="Hughes D."/>
            <person name="Lee S."/>
            <person name="Li M."/>
            <person name="Ming W."/>
            <person name="Munidasa M."/>
            <person name="Muniz J."/>
            <person name="Nguyen L."/>
            <person name="Osuji N."/>
            <person name="Pu L.-L."/>
            <person name="Puazo M."/>
            <person name="Skinner E."/>
            <person name="Qu C."/>
            <person name="Quiroz J."/>
            <person name="Raj R."/>
            <person name="Weissenberger G."/>
            <person name="Xin Y."/>
            <person name="Zou X."/>
            <person name="Han Y."/>
            <person name="Worley K."/>
            <person name="Muzny D."/>
            <person name="Gibbs R."/>
        </authorList>
    </citation>
    <scope>NUCLEOTIDE SEQUENCE</scope>
    <source>
        <strain evidence="10">HAZT.00-mixed</strain>
        <tissue evidence="10">Whole organism</tissue>
    </source>
</reference>
<comment type="subcellular location">
    <subcellularLocation>
        <location evidence="1">Membrane</location>
        <topology evidence="1">Multi-pass membrane protein</topology>
    </subcellularLocation>
</comment>
<reference evidence="10" key="2">
    <citation type="journal article" date="2018" name="Environ. Sci. Technol.">
        <title>The Toxicogenome of Hyalella azteca: A Model for Sediment Ecotoxicology and Evolutionary Toxicology.</title>
        <authorList>
            <person name="Poynton H.C."/>
            <person name="Hasenbein S."/>
            <person name="Benoit J.B."/>
            <person name="Sepulveda M.S."/>
            <person name="Poelchau M.F."/>
            <person name="Hughes D.S.T."/>
            <person name="Murali S.C."/>
            <person name="Chen S."/>
            <person name="Glastad K.M."/>
            <person name="Goodisman M.A.D."/>
            <person name="Werren J.H."/>
            <person name="Vineis J.H."/>
            <person name="Bowen J.L."/>
            <person name="Friedrich M."/>
            <person name="Jones J."/>
            <person name="Robertson H.M."/>
            <person name="Feyereisen R."/>
            <person name="Mechler-Hickson A."/>
            <person name="Mathers N."/>
            <person name="Lee C.E."/>
            <person name="Colbourne J.K."/>
            <person name="Biales A."/>
            <person name="Johnston J.S."/>
            <person name="Wellborn G.A."/>
            <person name="Rosendale A.J."/>
            <person name="Cridge A.G."/>
            <person name="Munoz-Torres M.C."/>
            <person name="Bain P.A."/>
            <person name="Manny A.R."/>
            <person name="Major K.M."/>
            <person name="Lambert F.N."/>
            <person name="Vulpe C.D."/>
            <person name="Tuck P."/>
            <person name="Blalock B.J."/>
            <person name="Lin Y.Y."/>
            <person name="Smith M.E."/>
            <person name="Ochoa-Acuna H."/>
            <person name="Chen M.M."/>
            <person name="Childers C.P."/>
            <person name="Qu J."/>
            <person name="Dugan S."/>
            <person name="Lee S.L."/>
            <person name="Chao H."/>
            <person name="Dinh H."/>
            <person name="Han Y."/>
            <person name="Doddapaneni H."/>
            <person name="Worley K.C."/>
            <person name="Muzny D.M."/>
            <person name="Gibbs R.A."/>
            <person name="Richards S."/>
        </authorList>
    </citation>
    <scope>NUCLEOTIDE SEQUENCE</scope>
    <source>
        <strain evidence="10">HAZT.00-mixed</strain>
        <tissue evidence="10">Whole organism</tissue>
    </source>
</reference>
<accession>A0A6A0H885</accession>
<dbReference type="PANTHER" id="PTHR21016:SF4">
    <property type="entry name" value="TM2 DOMAIN-CONTAINING PROTEIN 2"/>
    <property type="match status" value="1"/>
</dbReference>
<keyword evidence="4" id="KW-0732">Signal</keyword>
<dbReference type="Pfam" id="PF05154">
    <property type="entry name" value="TM2"/>
    <property type="match status" value="1"/>
</dbReference>
<feature type="domain" description="TM2" evidence="9">
    <location>
        <begin position="67"/>
        <end position="115"/>
    </location>
</feature>
<name>A0A6A0H885_HYAAZ</name>
<evidence type="ECO:0000256" key="6">
    <source>
        <dbReference type="ARBA" id="ARBA00023136"/>
    </source>
</evidence>
<comment type="caution">
    <text evidence="10">The sequence shown here is derived from an EMBL/GenBank/DDBJ whole genome shotgun (WGS) entry which is preliminary data.</text>
</comment>
<dbReference type="EMBL" id="JQDR03005129">
    <property type="protein sequence ID" value="KAA0201699.1"/>
    <property type="molecule type" value="Genomic_DNA"/>
</dbReference>
<proteinExistence type="inferred from homology"/>
<evidence type="ECO:0000256" key="3">
    <source>
        <dbReference type="ARBA" id="ARBA00022692"/>
    </source>
</evidence>
<sequence length="134" mass="14674">MECDPPLDLKGNKTEQEVKGYGCSKFGGWRFEDVEHTAVTCRVLEGIECCGSRSFLRHGKPCVKYSGHHFTTTLIYSLLLGFLGLDRFCLGLTGTAVGKLLTLGGFGVWWVVDIVLLVTGSLTPEDGSNWNTNV</sequence>
<dbReference type="GO" id="GO:0016020">
    <property type="term" value="C:membrane"/>
    <property type="evidence" value="ECO:0007669"/>
    <property type="project" value="UniProtKB-SubCell"/>
</dbReference>
<keyword evidence="7" id="KW-0325">Glycoprotein</keyword>
<evidence type="ECO:0000256" key="5">
    <source>
        <dbReference type="ARBA" id="ARBA00022989"/>
    </source>
</evidence>
<feature type="transmembrane region" description="Helical" evidence="8">
    <location>
        <begin position="74"/>
        <end position="93"/>
    </location>
</feature>
<keyword evidence="5 8" id="KW-1133">Transmembrane helix</keyword>
<reference evidence="10" key="3">
    <citation type="submission" date="2019-06" db="EMBL/GenBank/DDBJ databases">
        <authorList>
            <person name="Poynton C."/>
            <person name="Hasenbein S."/>
            <person name="Benoit J.B."/>
            <person name="Sepulveda M.S."/>
            <person name="Poelchau M.F."/>
            <person name="Murali S.C."/>
            <person name="Chen S."/>
            <person name="Glastad K.M."/>
            <person name="Werren J.H."/>
            <person name="Vineis J.H."/>
            <person name="Bowen J.L."/>
            <person name="Friedrich M."/>
            <person name="Jones J."/>
            <person name="Robertson H.M."/>
            <person name="Feyereisen R."/>
            <person name="Mechler-Hickson A."/>
            <person name="Mathers N."/>
            <person name="Lee C.E."/>
            <person name="Colbourne J.K."/>
            <person name="Biales A."/>
            <person name="Johnston J.S."/>
            <person name="Wellborn G.A."/>
            <person name="Rosendale A.J."/>
            <person name="Cridge A.G."/>
            <person name="Munoz-Torres M.C."/>
            <person name="Bain P.A."/>
            <person name="Manny A.R."/>
            <person name="Major K.M."/>
            <person name="Lambert F.N."/>
            <person name="Vulpe C.D."/>
            <person name="Tuck P."/>
            <person name="Blalock B.J."/>
            <person name="Lin Y.-Y."/>
            <person name="Smith M.E."/>
            <person name="Ochoa-Acuna H."/>
            <person name="Chen M.-J.M."/>
            <person name="Childers C.P."/>
            <person name="Qu J."/>
            <person name="Dugan S."/>
            <person name="Lee S.L."/>
            <person name="Chao H."/>
            <person name="Dinh H."/>
            <person name="Han Y."/>
            <person name="Doddapaneni H."/>
            <person name="Worley K.C."/>
            <person name="Muzny D.M."/>
            <person name="Gibbs R.A."/>
            <person name="Richards S."/>
        </authorList>
    </citation>
    <scope>NUCLEOTIDE SEQUENCE</scope>
    <source>
        <strain evidence="10">HAZT.00-mixed</strain>
        <tissue evidence="10">Whole organism</tissue>
    </source>
</reference>
<dbReference type="InterPro" id="IPR007829">
    <property type="entry name" value="TM2"/>
</dbReference>
<dbReference type="Proteomes" id="UP000711488">
    <property type="component" value="Unassembled WGS sequence"/>
</dbReference>
<evidence type="ECO:0000256" key="8">
    <source>
        <dbReference type="SAM" id="Phobius"/>
    </source>
</evidence>
<dbReference type="OrthoDB" id="408511at2759"/>
<keyword evidence="6 8" id="KW-0472">Membrane</keyword>